<protein>
    <recommendedName>
        <fullName evidence="4">Trigger factor C-terminal domain-containing protein</fullName>
    </recommendedName>
</protein>
<evidence type="ECO:0000256" key="2">
    <source>
        <dbReference type="ARBA" id="ARBA00023235"/>
    </source>
</evidence>
<dbReference type="InterPro" id="IPR008880">
    <property type="entry name" value="Trigger_fac_C"/>
</dbReference>
<feature type="domain" description="Trigger factor C-terminal" evidence="4">
    <location>
        <begin position="74"/>
        <end position="224"/>
    </location>
</feature>
<reference evidence="5 6" key="1">
    <citation type="submission" date="2024-01" db="EMBL/GenBank/DDBJ databases">
        <title>Description of Olsenella sp. nov., isolated from pig feces.</title>
        <authorList>
            <person name="Chang Y.-H."/>
        </authorList>
    </citation>
    <scope>NUCLEOTIDE SEQUENCE [LARGE SCALE GENOMIC DNA]</scope>
    <source>
        <strain evidence="5 6">YH-ols2223</strain>
    </source>
</reference>
<sequence>MPQDTRPLPFMVDGRPYYTLSSYDPVRIEVYVPQVTDEDVSYALDSMVASLGGTASDLDDPQWLQAHFHGARDLAQLRSAVRSQVSASNNLAVRDQVISQTLAALAARLVQRVPDADVERTREQIRSQADARLRDQGRSLEEHEGELSPLAGLIDEEALSATEQAAALDALATKRALEVEDDELPDLLGADPEEARRLVGQAREAGTLDEVRRLALRNKACRLAVSEASVEWHRESDREAAERVAQMRAARAARAPQGGAARTDNARGDAGLRLV</sequence>
<dbReference type="EMBL" id="JAZGJQ010000008">
    <property type="protein sequence ID" value="MEE6147768.1"/>
    <property type="molecule type" value="Genomic_DNA"/>
</dbReference>
<accession>A0ABU7RB12</accession>
<feature type="region of interest" description="Disordered" evidence="3">
    <location>
        <begin position="119"/>
        <end position="146"/>
    </location>
</feature>
<dbReference type="Proteomes" id="UP001332931">
    <property type="component" value="Unassembled WGS sequence"/>
</dbReference>
<evidence type="ECO:0000259" key="4">
    <source>
        <dbReference type="Pfam" id="PF05698"/>
    </source>
</evidence>
<organism evidence="5 6">
    <name type="scientific">Olsenella absiana</name>
    <dbReference type="NCBI Taxonomy" id="3115222"/>
    <lineage>
        <taxon>Bacteria</taxon>
        <taxon>Bacillati</taxon>
        <taxon>Actinomycetota</taxon>
        <taxon>Coriobacteriia</taxon>
        <taxon>Coriobacteriales</taxon>
        <taxon>Atopobiaceae</taxon>
        <taxon>Olsenella</taxon>
    </lineage>
</organism>
<feature type="compositionally biased region" description="Low complexity" evidence="3">
    <location>
        <begin position="252"/>
        <end position="262"/>
    </location>
</feature>
<dbReference type="Gene3D" id="1.10.3120.10">
    <property type="entry name" value="Trigger factor, C-terminal domain"/>
    <property type="match status" value="1"/>
</dbReference>
<evidence type="ECO:0000256" key="3">
    <source>
        <dbReference type="SAM" id="MobiDB-lite"/>
    </source>
</evidence>
<dbReference type="RefSeq" id="WP_330958537.1">
    <property type="nucleotide sequence ID" value="NZ_JAZGJQ010000008.1"/>
</dbReference>
<keyword evidence="6" id="KW-1185">Reference proteome</keyword>
<evidence type="ECO:0000313" key="6">
    <source>
        <dbReference type="Proteomes" id="UP001332931"/>
    </source>
</evidence>
<proteinExistence type="predicted"/>
<keyword evidence="2" id="KW-0413">Isomerase</keyword>
<keyword evidence="1" id="KW-0697">Rotamase</keyword>
<dbReference type="SUPFAM" id="SSF109998">
    <property type="entry name" value="Triger factor/SurA peptide-binding domain-like"/>
    <property type="match status" value="1"/>
</dbReference>
<evidence type="ECO:0000256" key="1">
    <source>
        <dbReference type="ARBA" id="ARBA00023110"/>
    </source>
</evidence>
<name>A0ABU7RB12_9ACTN</name>
<feature type="region of interest" description="Disordered" evidence="3">
    <location>
        <begin position="252"/>
        <end position="275"/>
    </location>
</feature>
<gene>
    <name evidence="5" type="ORF">VXJ25_07210</name>
</gene>
<dbReference type="Pfam" id="PF05698">
    <property type="entry name" value="Trigger_C"/>
    <property type="match status" value="1"/>
</dbReference>
<comment type="caution">
    <text evidence="5">The sequence shown here is derived from an EMBL/GenBank/DDBJ whole genome shotgun (WGS) entry which is preliminary data.</text>
</comment>
<evidence type="ECO:0000313" key="5">
    <source>
        <dbReference type="EMBL" id="MEE6147768.1"/>
    </source>
</evidence>
<dbReference type="InterPro" id="IPR037041">
    <property type="entry name" value="Trigger_fac_C_sf"/>
</dbReference>
<dbReference type="InterPro" id="IPR027304">
    <property type="entry name" value="Trigger_fact/SurA_dom_sf"/>
</dbReference>